<dbReference type="AlphaFoldDB" id="A0A1G4PRU8"/>
<dbReference type="Gene3D" id="3.40.50.2300">
    <property type="match status" value="1"/>
</dbReference>
<evidence type="ECO:0000313" key="3">
    <source>
        <dbReference type="EMBL" id="SCW34901.1"/>
    </source>
</evidence>
<dbReference type="PROSITE" id="PS50110">
    <property type="entry name" value="RESPONSE_REGULATORY"/>
    <property type="match status" value="1"/>
</dbReference>
<evidence type="ECO:0000259" key="2">
    <source>
        <dbReference type="PROSITE" id="PS50110"/>
    </source>
</evidence>
<proteinExistence type="predicted"/>
<evidence type="ECO:0000313" key="4">
    <source>
        <dbReference type="Proteomes" id="UP000199150"/>
    </source>
</evidence>
<name>A0A1G4PRU8_9CAUL</name>
<dbReference type="InterPro" id="IPR001789">
    <property type="entry name" value="Sig_transdc_resp-reg_receiver"/>
</dbReference>
<protein>
    <submittedName>
        <fullName evidence="3">Response regulator receiver domain-containing protein</fullName>
    </submittedName>
</protein>
<reference evidence="4" key="1">
    <citation type="submission" date="2016-10" db="EMBL/GenBank/DDBJ databases">
        <authorList>
            <person name="Varghese N."/>
            <person name="Submissions S."/>
        </authorList>
    </citation>
    <scope>NUCLEOTIDE SEQUENCE [LARGE SCALE GENOMIC DNA]</scope>
    <source>
        <strain evidence="4">CGMCC 1.3431</strain>
    </source>
</reference>
<dbReference type="InterPro" id="IPR052893">
    <property type="entry name" value="TCS_response_regulator"/>
</dbReference>
<organism evidence="3 4">
    <name type="scientific">Asticcacaulis taihuensis</name>
    <dbReference type="NCBI Taxonomy" id="260084"/>
    <lineage>
        <taxon>Bacteria</taxon>
        <taxon>Pseudomonadati</taxon>
        <taxon>Pseudomonadota</taxon>
        <taxon>Alphaproteobacteria</taxon>
        <taxon>Caulobacterales</taxon>
        <taxon>Caulobacteraceae</taxon>
        <taxon>Asticcacaulis</taxon>
    </lineage>
</organism>
<dbReference type="STRING" id="260084.SAMN02927928_0604"/>
<feature type="domain" description="Response regulatory" evidence="2">
    <location>
        <begin position="17"/>
        <end position="141"/>
    </location>
</feature>
<feature type="modified residue" description="4-aspartylphosphate" evidence="1">
    <location>
        <position position="74"/>
    </location>
</feature>
<dbReference type="Pfam" id="PF00072">
    <property type="entry name" value="Response_reg"/>
    <property type="match status" value="1"/>
</dbReference>
<dbReference type="SUPFAM" id="SSF52172">
    <property type="entry name" value="CheY-like"/>
    <property type="match status" value="1"/>
</dbReference>
<dbReference type="RefSeq" id="WP_170828160.1">
    <property type="nucleotide sequence ID" value="NZ_CBCRYE010000001.1"/>
</dbReference>
<keyword evidence="4" id="KW-1185">Reference proteome</keyword>
<dbReference type="GO" id="GO:0000160">
    <property type="term" value="P:phosphorelay signal transduction system"/>
    <property type="evidence" value="ECO:0007669"/>
    <property type="project" value="InterPro"/>
</dbReference>
<evidence type="ECO:0000256" key="1">
    <source>
        <dbReference type="PROSITE-ProRule" id="PRU00169"/>
    </source>
</evidence>
<accession>A0A1G4PRU8</accession>
<dbReference type="PANTHER" id="PTHR44520">
    <property type="entry name" value="RESPONSE REGULATOR RCP1-RELATED"/>
    <property type="match status" value="1"/>
</dbReference>
<gene>
    <name evidence="3" type="ORF">SAMN02927928_0604</name>
</gene>
<dbReference type="InterPro" id="IPR011006">
    <property type="entry name" value="CheY-like_superfamily"/>
</dbReference>
<dbReference type="EMBL" id="FMTS01000001">
    <property type="protein sequence ID" value="SCW34901.1"/>
    <property type="molecule type" value="Genomic_DNA"/>
</dbReference>
<dbReference type="SMART" id="SM00448">
    <property type="entry name" value="REC"/>
    <property type="match status" value="1"/>
</dbReference>
<dbReference type="PANTHER" id="PTHR44520:SF2">
    <property type="entry name" value="RESPONSE REGULATOR RCP1"/>
    <property type="match status" value="1"/>
</dbReference>
<dbReference type="Proteomes" id="UP000199150">
    <property type="component" value="Unassembled WGS sequence"/>
</dbReference>
<keyword evidence="1" id="KW-0597">Phosphoprotein</keyword>
<sequence length="158" mass="17233">MSTDALKTDQPAAPLANVLLIDDRKADIELARVFLQVRDRMQFNLKVAHGAREALEMLEQAIILGEAVDLLLLDINMPGMDGFELLEAVRRNATLKHIAVVMCTGSTYDQDQARAKALGAAGYMVKPASLAQLRPMLTAIPSLRLEPEGEGVRLLRAA</sequence>